<organism evidence="19 20">
    <name type="scientific">Spinacia oleracea</name>
    <name type="common">Spinach</name>
    <dbReference type="NCBI Taxonomy" id="3562"/>
    <lineage>
        <taxon>Eukaryota</taxon>
        <taxon>Viridiplantae</taxon>
        <taxon>Streptophyta</taxon>
        <taxon>Embryophyta</taxon>
        <taxon>Tracheophyta</taxon>
        <taxon>Spermatophyta</taxon>
        <taxon>Magnoliopsida</taxon>
        <taxon>eudicotyledons</taxon>
        <taxon>Gunneridae</taxon>
        <taxon>Pentapetalae</taxon>
        <taxon>Caryophyllales</taxon>
        <taxon>Chenopodiaceae</taxon>
        <taxon>Chenopodioideae</taxon>
        <taxon>Anserineae</taxon>
        <taxon>Spinacia</taxon>
    </lineage>
</organism>
<evidence type="ECO:0000256" key="10">
    <source>
        <dbReference type="ARBA" id="ARBA00022840"/>
    </source>
</evidence>
<dbReference type="SUPFAM" id="SSF56112">
    <property type="entry name" value="Protein kinase-like (PK-like)"/>
    <property type="match status" value="1"/>
</dbReference>
<dbReference type="Pfam" id="PF00560">
    <property type="entry name" value="LRR_1"/>
    <property type="match status" value="2"/>
</dbReference>
<keyword evidence="12 16" id="KW-0472">Membrane</keyword>
<evidence type="ECO:0000259" key="18">
    <source>
        <dbReference type="PROSITE" id="PS50011"/>
    </source>
</evidence>
<dbReference type="EC" id="2.7.11.1" evidence="2"/>
<evidence type="ECO:0000256" key="4">
    <source>
        <dbReference type="ARBA" id="ARBA00022614"/>
    </source>
</evidence>
<keyword evidence="5" id="KW-0808">Transferase</keyword>
<evidence type="ECO:0000256" key="9">
    <source>
        <dbReference type="ARBA" id="ARBA00022777"/>
    </source>
</evidence>
<evidence type="ECO:0000256" key="16">
    <source>
        <dbReference type="SAM" id="Phobius"/>
    </source>
</evidence>
<accession>A0A9R0K6S6</accession>
<keyword evidence="8 15" id="KW-0547">Nucleotide-binding</keyword>
<dbReference type="SUPFAM" id="SSF52058">
    <property type="entry name" value="L domain-like"/>
    <property type="match status" value="1"/>
</dbReference>
<dbReference type="Gene3D" id="1.10.510.10">
    <property type="entry name" value="Transferase(Phosphotransferase) domain 1"/>
    <property type="match status" value="1"/>
</dbReference>
<feature type="signal peptide" evidence="17">
    <location>
        <begin position="1"/>
        <end position="23"/>
    </location>
</feature>
<keyword evidence="11 16" id="KW-1133">Transmembrane helix</keyword>
<evidence type="ECO:0000256" key="8">
    <source>
        <dbReference type="ARBA" id="ARBA00022741"/>
    </source>
</evidence>
<evidence type="ECO:0000256" key="13">
    <source>
        <dbReference type="ARBA" id="ARBA00047899"/>
    </source>
</evidence>
<name>A0A9R0K6S6_SPIOL</name>
<evidence type="ECO:0000256" key="3">
    <source>
        <dbReference type="ARBA" id="ARBA00022527"/>
    </source>
</evidence>
<comment type="catalytic activity">
    <reaction evidence="13">
        <text>L-threonyl-[protein] + ATP = O-phospho-L-threonyl-[protein] + ADP + H(+)</text>
        <dbReference type="Rhea" id="RHEA:46608"/>
        <dbReference type="Rhea" id="RHEA-COMP:11060"/>
        <dbReference type="Rhea" id="RHEA-COMP:11605"/>
        <dbReference type="ChEBI" id="CHEBI:15378"/>
        <dbReference type="ChEBI" id="CHEBI:30013"/>
        <dbReference type="ChEBI" id="CHEBI:30616"/>
        <dbReference type="ChEBI" id="CHEBI:61977"/>
        <dbReference type="ChEBI" id="CHEBI:456216"/>
        <dbReference type="EC" id="2.7.11.1"/>
    </reaction>
</comment>
<keyword evidence="10 15" id="KW-0067">ATP-binding</keyword>
<evidence type="ECO:0000256" key="2">
    <source>
        <dbReference type="ARBA" id="ARBA00012513"/>
    </source>
</evidence>
<keyword evidence="17" id="KW-0732">Signal</keyword>
<dbReference type="Pfam" id="PF12819">
    <property type="entry name" value="Malectin_like"/>
    <property type="match status" value="1"/>
</dbReference>
<dbReference type="InterPro" id="IPR024788">
    <property type="entry name" value="Malectin-like_Carb-bd_dom"/>
</dbReference>
<reference evidence="19" key="1">
    <citation type="journal article" date="2021" name="Nat. Commun.">
        <title>Genomic analyses provide insights into spinach domestication and the genetic basis of agronomic traits.</title>
        <authorList>
            <person name="Cai X."/>
            <person name="Sun X."/>
            <person name="Xu C."/>
            <person name="Sun H."/>
            <person name="Wang X."/>
            <person name="Ge C."/>
            <person name="Zhang Z."/>
            <person name="Wang Q."/>
            <person name="Fei Z."/>
            <person name="Jiao C."/>
            <person name="Wang Q."/>
        </authorList>
    </citation>
    <scope>NUCLEOTIDE SEQUENCE [LARGE SCALE GENOMIC DNA]</scope>
    <source>
        <strain evidence="19">cv. Varoflay</strain>
    </source>
</reference>
<sequence length="906" mass="101003">MGLRFELWVVFFFVTGIVGVILCDPQGFLSLSCGGTATYVNTLNITWIPDDDYINVGQTATTNYADTTSSSMNTSVRSFPDARARNCYKLPVHNASSSVLVRAKFVYQNYDKRKRPPAFTLSLGRAITATINLSKADPWTEEFIWTVSKDYVPFCLFHIPNGGDPVISSLELRPLPRGAYNSGLAGPRKNFLRKCYRINCGYTNGSLRYPLDRYDRVWDADEDFSPSHLSVPLYTKFSLNASLATEVPPMAVLQTARLLERKNLLTYDLPLDELGNYYIVLYFAGIVPVSSRFNILANKGIVRSNYTVTSRNSSVLHFTVEQVRGLNITLQNISFYPLINAIEVFQMVDLPPETSSTTVSALEVIQQYTGLDLGWEEDPCFPKPWNHITCDGNLVTSIELSGINLRSISPAFGDLLDLRILDLHNTSLAGKLQNLNGLLHIEQLNLSFNDLTSFGTDLDSLVNLQVLDLKNNSLRGTVPDELGALKNLHLLNLENNKLRGPLPQSLKKEDLFLRTSGNLCLSFSKNVCNSPGDAPIEAPQFTVVPERKHRGHMHIAIIFGAVFGSICVVMLIGLLVFFYMRKKTPTLSNTEKAEAEIRNWNAARVFSYKEIKKATNNFKDIIGKGSFGSVYLGKLPDGKMIAVKVRSDNTQLGADSFVNEVHLLSQIRHQNLVSLEGLCHESKQQILVYEYLPGGSLADSLYGSNSRKFTLNWIRRLKIAIDAAKGLHYLHNGSEPRIIHRDIKCTNILLDAQMNAKVSDFGLSKQVTEADATHVTTIVKGTTGYLDPEYYSTLQLTEKSDIYSFGVVLLELICGREPYNRRSGTPDTFNLVLWAKPFLQAGMFEVVDDNLVGDFDMESMRKAATIASRCVERDASIRPNAAEVLQELKESYSLQLAFLASNGQAS</sequence>
<reference evidence="20" key="2">
    <citation type="submission" date="2025-08" db="UniProtKB">
        <authorList>
            <consortium name="RefSeq"/>
        </authorList>
    </citation>
    <scope>IDENTIFICATION</scope>
    <source>
        <tissue evidence="20">Leaf</tissue>
    </source>
</reference>
<dbReference type="PROSITE" id="PS00108">
    <property type="entry name" value="PROTEIN_KINASE_ST"/>
    <property type="match status" value="1"/>
</dbReference>
<dbReference type="GO" id="GO:0016020">
    <property type="term" value="C:membrane"/>
    <property type="evidence" value="ECO:0007669"/>
    <property type="project" value="UniProtKB-SubCell"/>
</dbReference>
<evidence type="ECO:0000313" key="19">
    <source>
        <dbReference type="Proteomes" id="UP000813463"/>
    </source>
</evidence>
<dbReference type="Gene3D" id="3.30.200.20">
    <property type="entry name" value="Phosphorylase Kinase, domain 1"/>
    <property type="match status" value="1"/>
</dbReference>
<dbReference type="GeneID" id="110799675"/>
<evidence type="ECO:0000256" key="17">
    <source>
        <dbReference type="SAM" id="SignalP"/>
    </source>
</evidence>
<dbReference type="PANTHER" id="PTHR45631">
    <property type="entry name" value="OS07G0107800 PROTEIN-RELATED"/>
    <property type="match status" value="1"/>
</dbReference>
<dbReference type="Gene3D" id="3.80.10.10">
    <property type="entry name" value="Ribonuclease Inhibitor"/>
    <property type="match status" value="1"/>
</dbReference>
<dbReference type="InterPro" id="IPR001245">
    <property type="entry name" value="Ser-Thr/Tyr_kinase_cat_dom"/>
</dbReference>
<keyword evidence="9" id="KW-0418">Kinase</keyword>
<protein>
    <recommendedName>
        <fullName evidence="2">non-specific serine/threonine protein kinase</fullName>
        <ecNumber evidence="2">2.7.11.1</ecNumber>
    </recommendedName>
</protein>
<dbReference type="GO" id="GO:0005524">
    <property type="term" value="F:ATP binding"/>
    <property type="evidence" value="ECO:0007669"/>
    <property type="project" value="UniProtKB-UniRule"/>
</dbReference>
<dbReference type="PROSITE" id="PS00107">
    <property type="entry name" value="PROTEIN_KINASE_ATP"/>
    <property type="match status" value="1"/>
</dbReference>
<dbReference type="GO" id="GO:0004674">
    <property type="term" value="F:protein serine/threonine kinase activity"/>
    <property type="evidence" value="ECO:0007669"/>
    <property type="project" value="UniProtKB-KW"/>
</dbReference>
<feature type="transmembrane region" description="Helical" evidence="16">
    <location>
        <begin position="555"/>
        <end position="579"/>
    </location>
</feature>
<dbReference type="Proteomes" id="UP000813463">
    <property type="component" value="Chromosome 6"/>
</dbReference>
<comment type="subcellular location">
    <subcellularLocation>
        <location evidence="1">Membrane</location>
        <topology evidence="1">Single-pass membrane protein</topology>
    </subcellularLocation>
</comment>
<evidence type="ECO:0000256" key="7">
    <source>
        <dbReference type="ARBA" id="ARBA00022737"/>
    </source>
</evidence>
<gene>
    <name evidence="20" type="primary">LOC110799675</name>
</gene>
<dbReference type="CDD" id="cd14066">
    <property type="entry name" value="STKc_IRAK"/>
    <property type="match status" value="1"/>
</dbReference>
<keyword evidence="4" id="KW-0433">Leucine-rich repeat</keyword>
<dbReference type="PROSITE" id="PS50011">
    <property type="entry name" value="PROTEIN_KINASE_DOM"/>
    <property type="match status" value="1"/>
</dbReference>
<proteinExistence type="predicted"/>
<dbReference type="InterPro" id="IPR011009">
    <property type="entry name" value="Kinase-like_dom_sf"/>
</dbReference>
<dbReference type="Pfam" id="PF07714">
    <property type="entry name" value="PK_Tyr_Ser-Thr"/>
    <property type="match status" value="1"/>
</dbReference>
<dbReference type="InterPro" id="IPR008271">
    <property type="entry name" value="Ser/Thr_kinase_AS"/>
</dbReference>
<dbReference type="Gene3D" id="2.60.120.430">
    <property type="entry name" value="Galactose-binding lectin"/>
    <property type="match status" value="1"/>
</dbReference>
<feature type="domain" description="Protein kinase" evidence="18">
    <location>
        <begin position="616"/>
        <end position="899"/>
    </location>
</feature>
<dbReference type="RefSeq" id="XP_021860651.2">
    <property type="nucleotide sequence ID" value="XM_022004959.2"/>
</dbReference>
<evidence type="ECO:0000256" key="1">
    <source>
        <dbReference type="ARBA" id="ARBA00004167"/>
    </source>
</evidence>
<dbReference type="PANTHER" id="PTHR45631:SF21">
    <property type="entry name" value="PROTEIN KINASE DOMAIN-CONTAINING PROTEIN"/>
    <property type="match status" value="1"/>
</dbReference>
<evidence type="ECO:0000256" key="14">
    <source>
        <dbReference type="ARBA" id="ARBA00048679"/>
    </source>
</evidence>
<evidence type="ECO:0000256" key="5">
    <source>
        <dbReference type="ARBA" id="ARBA00022679"/>
    </source>
</evidence>
<comment type="catalytic activity">
    <reaction evidence="14">
        <text>L-seryl-[protein] + ATP = O-phospho-L-seryl-[protein] + ADP + H(+)</text>
        <dbReference type="Rhea" id="RHEA:17989"/>
        <dbReference type="Rhea" id="RHEA-COMP:9863"/>
        <dbReference type="Rhea" id="RHEA-COMP:11604"/>
        <dbReference type="ChEBI" id="CHEBI:15378"/>
        <dbReference type="ChEBI" id="CHEBI:29999"/>
        <dbReference type="ChEBI" id="CHEBI:30616"/>
        <dbReference type="ChEBI" id="CHEBI:83421"/>
        <dbReference type="ChEBI" id="CHEBI:456216"/>
        <dbReference type="EC" id="2.7.11.1"/>
    </reaction>
</comment>
<dbReference type="SMART" id="SM00220">
    <property type="entry name" value="S_TKc"/>
    <property type="match status" value="1"/>
</dbReference>
<keyword evidence="7" id="KW-0677">Repeat</keyword>
<dbReference type="InterPro" id="IPR017441">
    <property type="entry name" value="Protein_kinase_ATP_BS"/>
</dbReference>
<keyword evidence="3" id="KW-0723">Serine/threonine-protein kinase</keyword>
<keyword evidence="19" id="KW-1185">Reference proteome</keyword>
<evidence type="ECO:0000256" key="12">
    <source>
        <dbReference type="ARBA" id="ARBA00023136"/>
    </source>
</evidence>
<evidence type="ECO:0000256" key="15">
    <source>
        <dbReference type="PROSITE-ProRule" id="PRU10141"/>
    </source>
</evidence>
<keyword evidence="6 16" id="KW-0812">Transmembrane</keyword>
<dbReference type="KEGG" id="soe:110799675"/>
<evidence type="ECO:0000256" key="11">
    <source>
        <dbReference type="ARBA" id="ARBA00022989"/>
    </source>
</evidence>
<evidence type="ECO:0000313" key="20">
    <source>
        <dbReference type="RefSeq" id="XP_021860651.2"/>
    </source>
</evidence>
<dbReference type="InterPro" id="IPR001611">
    <property type="entry name" value="Leu-rich_rpt"/>
</dbReference>
<dbReference type="InterPro" id="IPR032675">
    <property type="entry name" value="LRR_dom_sf"/>
</dbReference>
<evidence type="ECO:0000256" key="6">
    <source>
        <dbReference type="ARBA" id="ARBA00022692"/>
    </source>
</evidence>
<dbReference type="InterPro" id="IPR000719">
    <property type="entry name" value="Prot_kinase_dom"/>
</dbReference>
<feature type="chain" id="PRO_5046612434" description="non-specific serine/threonine protein kinase" evidence="17">
    <location>
        <begin position="24"/>
        <end position="906"/>
    </location>
</feature>
<feature type="binding site" evidence="15">
    <location>
        <position position="644"/>
    </location>
    <ligand>
        <name>ATP</name>
        <dbReference type="ChEBI" id="CHEBI:30616"/>
    </ligand>
</feature>